<organism evidence="1 2">
    <name type="scientific">Campylobacter felis</name>
    <dbReference type="NCBI Taxonomy" id="2974565"/>
    <lineage>
        <taxon>Bacteria</taxon>
        <taxon>Pseudomonadati</taxon>
        <taxon>Campylobacterota</taxon>
        <taxon>Epsilonproteobacteria</taxon>
        <taxon>Campylobacterales</taxon>
        <taxon>Campylobacteraceae</taxon>
        <taxon>Campylobacter</taxon>
    </lineage>
</organism>
<reference evidence="1" key="1">
    <citation type="submission" date="2022-08" db="EMBL/GenBank/DDBJ databases">
        <authorList>
            <person name="Wang H."/>
        </authorList>
    </citation>
    <scope>NUCLEOTIDE SEQUENCE</scope>
    <source>
        <strain evidence="1">XJK33-1</strain>
    </source>
</reference>
<sequence length="220" mass="25290">MMSQQVKTIDTIVLNKNEYERLAQALNVIKEDLAVALQADLQQHVTKEDLAVALRQKVIEKFLLEVDYYAVDLSPYDKTLLYDINKGHWDIYRATKETKHTISIELEKSLNARSPLSDVKEQGVVAIDFGTKSTVAGLIDETSHKRLFRIGSGDTKSEQEKDDYENPTIVEFVNIERFKNAYDSCKSRPLTFWEDIRISHAANRNLKKADNEGFYRFLAI</sequence>
<evidence type="ECO:0000313" key="1">
    <source>
        <dbReference type="EMBL" id="MDL0147205.1"/>
    </source>
</evidence>
<proteinExistence type="predicted"/>
<gene>
    <name evidence="1" type="ORF">NYG95_06235</name>
</gene>
<accession>A0ABT7I4H5</accession>
<reference evidence="1" key="2">
    <citation type="journal article" date="2023" name="Microorganisms">
        <title>Isolation and Genomic Characteristics of Cat-Borne Campylobacter felis sp. nov. and Sheep-Borne Campylobacter ovis sp. nov.</title>
        <authorList>
            <person name="Wang H."/>
            <person name="Li Y."/>
            <person name="Gu Y."/>
            <person name="Zhou G."/>
            <person name="Chen X."/>
            <person name="Zhang X."/>
            <person name="Shao Z."/>
            <person name="Zhang J."/>
            <person name="Zhang M."/>
        </authorList>
    </citation>
    <scope>NUCLEOTIDE SEQUENCE</scope>
    <source>
        <strain evidence="1">XJK33-1</strain>
    </source>
</reference>
<dbReference type="EMBL" id="JANURU010000010">
    <property type="protein sequence ID" value="MDL0147205.1"/>
    <property type="molecule type" value="Genomic_DNA"/>
</dbReference>
<name>A0ABT7I4H5_9BACT</name>
<keyword evidence="2" id="KW-1185">Reference proteome</keyword>
<dbReference type="Proteomes" id="UP001176223">
    <property type="component" value="Unassembled WGS sequence"/>
</dbReference>
<comment type="caution">
    <text evidence="1">The sequence shown here is derived from an EMBL/GenBank/DDBJ whole genome shotgun (WGS) entry which is preliminary data.</text>
</comment>
<evidence type="ECO:0000313" key="2">
    <source>
        <dbReference type="Proteomes" id="UP001176223"/>
    </source>
</evidence>
<protein>
    <submittedName>
        <fullName evidence="1">Uncharacterized protein</fullName>
    </submittedName>
</protein>